<evidence type="ECO:0000313" key="2">
    <source>
        <dbReference type="Proteomes" id="UP000666240"/>
    </source>
</evidence>
<reference evidence="1" key="1">
    <citation type="submission" date="2021-03" db="EMBL/GenBank/DDBJ databases">
        <title>Genome sequencing and assembly of Tianweitania sediminis.</title>
        <authorList>
            <person name="Chhetri G."/>
        </authorList>
    </citation>
    <scope>NUCLEOTIDE SEQUENCE</scope>
    <source>
        <strain evidence="1">Z8</strain>
    </source>
</reference>
<comment type="caution">
    <text evidence="1">The sequence shown here is derived from an EMBL/GenBank/DDBJ whole genome shotgun (WGS) entry which is preliminary data.</text>
</comment>
<accession>A0A8J7R7K1</accession>
<dbReference type="RefSeq" id="WP_209335630.1">
    <property type="nucleotide sequence ID" value="NZ_JAGIYY010000004.1"/>
</dbReference>
<sequence length="137" mass="15041">MISKFIGVAKLNRKLARLPGVARNEMRQALAQSAREITNLMEALVPQDTGALAGSIGWTWGEAPKGSLAIGFVKSGEMTITIYCGDADAYYARWVEFGTRKLSAQPFFYPAYRALRKRSASRIKRSARRAAKKVAAA</sequence>
<dbReference type="EMBL" id="JAGIYY010000004">
    <property type="protein sequence ID" value="MBP0439587.1"/>
    <property type="molecule type" value="Genomic_DNA"/>
</dbReference>
<dbReference type="AlphaFoldDB" id="A0A8J7R7K1"/>
<dbReference type="Proteomes" id="UP000666240">
    <property type="component" value="Unassembled WGS sequence"/>
</dbReference>
<name>A0A8J7R7K1_9HYPH</name>
<dbReference type="Pfam" id="PF04883">
    <property type="entry name" value="HK97-gp10_like"/>
    <property type="match status" value="1"/>
</dbReference>
<organism evidence="1 2">
    <name type="scientific">Tianweitania sediminis</name>
    <dbReference type="NCBI Taxonomy" id="1502156"/>
    <lineage>
        <taxon>Bacteria</taxon>
        <taxon>Pseudomonadati</taxon>
        <taxon>Pseudomonadota</taxon>
        <taxon>Alphaproteobacteria</taxon>
        <taxon>Hyphomicrobiales</taxon>
        <taxon>Phyllobacteriaceae</taxon>
        <taxon>Tianweitania</taxon>
    </lineage>
</organism>
<gene>
    <name evidence="1" type="ORF">J5Y06_13075</name>
</gene>
<dbReference type="InterPro" id="IPR010064">
    <property type="entry name" value="HK97-gp10_tail"/>
</dbReference>
<proteinExistence type="predicted"/>
<protein>
    <submittedName>
        <fullName evidence="1">HK97 gp10 family phage protein</fullName>
    </submittedName>
</protein>
<keyword evidence="2" id="KW-1185">Reference proteome</keyword>
<evidence type="ECO:0000313" key="1">
    <source>
        <dbReference type="EMBL" id="MBP0439587.1"/>
    </source>
</evidence>
<dbReference type="NCBIfam" id="TIGR01725">
    <property type="entry name" value="phge_HK97_gp10"/>
    <property type="match status" value="1"/>
</dbReference>